<accession>A0A8X7CB59</accession>
<dbReference type="AlphaFoldDB" id="A0A8X7CB59"/>
<protein>
    <submittedName>
        <fullName evidence="2">Uncharacterized protein</fullName>
    </submittedName>
</protein>
<keyword evidence="1" id="KW-1133">Transmembrane helix</keyword>
<dbReference type="Proteomes" id="UP000886998">
    <property type="component" value="Unassembled WGS sequence"/>
</dbReference>
<evidence type="ECO:0000256" key="1">
    <source>
        <dbReference type="SAM" id="Phobius"/>
    </source>
</evidence>
<feature type="transmembrane region" description="Helical" evidence="1">
    <location>
        <begin position="100"/>
        <end position="122"/>
    </location>
</feature>
<keyword evidence="3" id="KW-1185">Reference proteome</keyword>
<feature type="transmembrane region" description="Helical" evidence="1">
    <location>
        <begin position="30"/>
        <end position="54"/>
    </location>
</feature>
<dbReference type="EMBL" id="BMAV01014483">
    <property type="protein sequence ID" value="GFY62913.1"/>
    <property type="molecule type" value="Genomic_DNA"/>
</dbReference>
<gene>
    <name evidence="2" type="ORF">TNIN_252711</name>
</gene>
<keyword evidence="1" id="KW-0472">Membrane</keyword>
<comment type="caution">
    <text evidence="2">The sequence shown here is derived from an EMBL/GenBank/DDBJ whole genome shotgun (WGS) entry which is preliminary data.</text>
</comment>
<proteinExistence type="predicted"/>
<reference evidence="2" key="1">
    <citation type="submission" date="2020-08" db="EMBL/GenBank/DDBJ databases">
        <title>Multicomponent nature underlies the extraordinary mechanical properties of spider dragline silk.</title>
        <authorList>
            <person name="Kono N."/>
            <person name="Nakamura H."/>
            <person name="Mori M."/>
            <person name="Yoshida Y."/>
            <person name="Ohtoshi R."/>
            <person name="Malay A.D."/>
            <person name="Moran D.A.P."/>
            <person name="Tomita M."/>
            <person name="Numata K."/>
            <person name="Arakawa K."/>
        </authorList>
    </citation>
    <scope>NUCLEOTIDE SEQUENCE</scope>
</reference>
<sequence>MAVGVYVEEGRGNRYTQRDAPDPAELPGSVWHSVCRLVVGMIFMALTCPVRILLIAQWWQRGVMAVGVYVEEGRGNRYTQRDAPDPAELPGSVWHSVCRLVVGMIFMALTCPVRILLIAQWWQRGQD</sequence>
<keyword evidence="1" id="KW-0812">Transmembrane</keyword>
<name>A0A8X7CB59_9ARAC</name>
<organism evidence="2 3">
    <name type="scientific">Trichonephila inaurata madagascariensis</name>
    <dbReference type="NCBI Taxonomy" id="2747483"/>
    <lineage>
        <taxon>Eukaryota</taxon>
        <taxon>Metazoa</taxon>
        <taxon>Ecdysozoa</taxon>
        <taxon>Arthropoda</taxon>
        <taxon>Chelicerata</taxon>
        <taxon>Arachnida</taxon>
        <taxon>Araneae</taxon>
        <taxon>Araneomorphae</taxon>
        <taxon>Entelegynae</taxon>
        <taxon>Araneoidea</taxon>
        <taxon>Nephilidae</taxon>
        <taxon>Trichonephila</taxon>
        <taxon>Trichonephila inaurata</taxon>
    </lineage>
</organism>
<evidence type="ECO:0000313" key="3">
    <source>
        <dbReference type="Proteomes" id="UP000886998"/>
    </source>
</evidence>
<evidence type="ECO:0000313" key="2">
    <source>
        <dbReference type="EMBL" id="GFY62913.1"/>
    </source>
</evidence>